<sequence length="658" mass="72454">MQQPSTAPSGFPPSVQGNPVFSSATPPTQTGGFYGGSSGGYPVAPYYPPQTYMTGSHPPPYPHVGHAPGLANPVPVSVMPGAFPSMQLTGLADIQSDVGPKIHKQKFTQALVAEGNGLLRNQNKLLLVRLCMANLYGLVSSLKDVNDQSVFNRQALVNLKPGDKKVSTRMKCLQQLPSVLMTKYRESDAAEVLMLIILGQMVICDASGRVNPNLALAKDLSDKLAKSGFDMGNADQGVANRQLVIDRLREKGLRINPSISQNIPMLESALRANITLFSNVEVCDLDGALERFASELTASIADPSQKASMKNYVIQLLKQTNPMFPNTQDVGQLMMKLGSLMPHFPDRCLAYEMIKAIVTSQNDNLVELFMEQGVSLNEDDIKQLDSLLANQETEVATKQALNQVFARLSGDEREVCMDVAIEEMDFIPQVSGSGASVVSLPEHPPQDSQASAESVLELYMEEMLRAYSQQGSVNSFIRKLYQEELVSDELYERYVSKHAQQKPSSAELAESLVFLLKAKLNGSEAPVEKVFSAVLLVLQREPSWQSLYQSMKQDYESGKKATLIIRKHTESLKNIFSSNLHGVVNDFRGRGLLTKEECNMLLSPGENNFQVLRHDLFREIEEQVAVDPEKLQEITAVMKDAGMPHHKKLAEKIEAAIQ</sequence>
<organism evidence="2 3">
    <name type="scientific">Parendozoicomonas haliclonae</name>
    <dbReference type="NCBI Taxonomy" id="1960125"/>
    <lineage>
        <taxon>Bacteria</taxon>
        <taxon>Pseudomonadati</taxon>
        <taxon>Pseudomonadota</taxon>
        <taxon>Gammaproteobacteria</taxon>
        <taxon>Oceanospirillales</taxon>
        <taxon>Endozoicomonadaceae</taxon>
        <taxon>Parendozoicomonas</taxon>
    </lineage>
</organism>
<dbReference type="Proteomes" id="UP000196573">
    <property type="component" value="Unassembled WGS sequence"/>
</dbReference>
<evidence type="ECO:0000313" key="3">
    <source>
        <dbReference type="Proteomes" id="UP000196573"/>
    </source>
</evidence>
<gene>
    <name evidence="2" type="ORF">EHSB41UT_00671</name>
</gene>
<name>A0A1X7AFL3_9GAMM</name>
<accession>A0A1X7AFL3</accession>
<dbReference type="EMBL" id="FWPT01000002">
    <property type="protein sequence ID" value="SMA36951.1"/>
    <property type="molecule type" value="Genomic_DNA"/>
</dbReference>
<proteinExistence type="predicted"/>
<feature type="compositionally biased region" description="Polar residues" evidence="1">
    <location>
        <begin position="15"/>
        <end position="30"/>
    </location>
</feature>
<keyword evidence="3" id="KW-1185">Reference proteome</keyword>
<reference evidence="2 3" key="1">
    <citation type="submission" date="2017-03" db="EMBL/GenBank/DDBJ databases">
        <authorList>
            <person name="Afonso C.L."/>
            <person name="Miller P.J."/>
            <person name="Scott M.A."/>
            <person name="Spackman E."/>
            <person name="Goraichik I."/>
            <person name="Dimitrov K.M."/>
            <person name="Suarez D.L."/>
            <person name="Swayne D.E."/>
        </authorList>
    </citation>
    <scope>NUCLEOTIDE SEQUENCE [LARGE SCALE GENOMIC DNA]</scope>
    <source>
        <strain evidence="2">SB41UT1</strain>
    </source>
</reference>
<feature type="region of interest" description="Disordered" evidence="1">
    <location>
        <begin position="1"/>
        <end position="35"/>
    </location>
</feature>
<evidence type="ECO:0000313" key="2">
    <source>
        <dbReference type="EMBL" id="SMA36951.1"/>
    </source>
</evidence>
<dbReference type="AlphaFoldDB" id="A0A1X7AFL3"/>
<protein>
    <submittedName>
        <fullName evidence="2">Uncharacterized protein</fullName>
    </submittedName>
</protein>
<evidence type="ECO:0000256" key="1">
    <source>
        <dbReference type="SAM" id="MobiDB-lite"/>
    </source>
</evidence>